<dbReference type="InterPro" id="IPR025390">
    <property type="entry name" value="Dsc3_C"/>
</dbReference>
<dbReference type="OrthoDB" id="2556122at2759"/>
<feature type="region of interest" description="Disordered" evidence="1">
    <location>
        <begin position="106"/>
        <end position="126"/>
    </location>
</feature>
<evidence type="ECO:0000256" key="2">
    <source>
        <dbReference type="SAM" id="Phobius"/>
    </source>
</evidence>
<dbReference type="PROSITE" id="PS50053">
    <property type="entry name" value="UBIQUITIN_2"/>
    <property type="match status" value="1"/>
</dbReference>
<dbReference type="SUPFAM" id="SSF54236">
    <property type="entry name" value="Ubiquitin-like"/>
    <property type="match status" value="1"/>
</dbReference>
<dbReference type="PANTHER" id="PTHR28049">
    <property type="entry name" value="TRANSMEMBRANE PROTEIN YOR223W"/>
    <property type="match status" value="1"/>
</dbReference>
<reference evidence="4" key="1">
    <citation type="submission" date="2021-02" db="EMBL/GenBank/DDBJ databases">
        <title>Psilocybe cubensis genome.</title>
        <authorList>
            <person name="Mckernan K.J."/>
            <person name="Crawford S."/>
            <person name="Trippe A."/>
            <person name="Kane L.T."/>
            <person name="Mclaughlin S."/>
        </authorList>
    </citation>
    <scope>NUCLEOTIDE SEQUENCE [LARGE SCALE GENOMIC DNA]</scope>
    <source>
        <strain evidence="4">MGC-MH-2018</strain>
    </source>
</reference>
<dbReference type="GO" id="GO:0044695">
    <property type="term" value="C:Dsc E3 ubiquitin ligase complex"/>
    <property type="evidence" value="ECO:0007669"/>
    <property type="project" value="InterPro"/>
</dbReference>
<keyword evidence="2" id="KW-0472">Membrane</keyword>
<evidence type="ECO:0000259" key="3">
    <source>
        <dbReference type="PROSITE" id="PS50053"/>
    </source>
</evidence>
<proteinExistence type="predicted"/>
<dbReference type="PANTHER" id="PTHR28049:SF1">
    <property type="entry name" value="DSC E3 UBIQUITIN LIGASE COMPLEX SUBUNIT 3"/>
    <property type="match status" value="1"/>
</dbReference>
<name>A0A8H7Y2V7_PSICU</name>
<feature type="domain" description="Ubiquitin-like" evidence="3">
    <location>
        <begin position="38"/>
        <end position="92"/>
    </location>
</feature>
<feature type="transmembrane region" description="Helical" evidence="2">
    <location>
        <begin position="228"/>
        <end position="248"/>
    </location>
</feature>
<comment type="caution">
    <text evidence="4">The sequence shown here is derived from an EMBL/GenBank/DDBJ whole genome shotgun (WGS) entry which is preliminary data.</text>
</comment>
<dbReference type="Gene3D" id="3.10.20.90">
    <property type="entry name" value="Phosphatidylinositol 3-kinase Catalytic Subunit, Chain A, domain 1"/>
    <property type="match status" value="1"/>
</dbReference>
<feature type="transmembrane region" description="Helical" evidence="2">
    <location>
        <begin position="268"/>
        <end position="293"/>
    </location>
</feature>
<dbReference type="InterPro" id="IPR045226">
    <property type="entry name" value="Dsc3"/>
</dbReference>
<dbReference type="AlphaFoldDB" id="A0A8H7Y2V7"/>
<keyword evidence="2" id="KW-0812">Transmembrane</keyword>
<dbReference type="InterPro" id="IPR019413">
    <property type="entry name" value="Dsc3_ub-like_dom"/>
</dbReference>
<evidence type="ECO:0000256" key="1">
    <source>
        <dbReference type="SAM" id="MobiDB-lite"/>
    </source>
</evidence>
<dbReference type="EMBL" id="JAFIQS010000002">
    <property type="protein sequence ID" value="KAG5172556.1"/>
    <property type="molecule type" value="Genomic_DNA"/>
</dbReference>
<feature type="region of interest" description="Disordered" evidence="1">
    <location>
        <begin position="1"/>
        <end position="32"/>
    </location>
</feature>
<organism evidence="4">
    <name type="scientific">Psilocybe cubensis</name>
    <name type="common">Psychedelic mushroom</name>
    <name type="synonym">Stropharia cubensis</name>
    <dbReference type="NCBI Taxonomy" id="181762"/>
    <lineage>
        <taxon>Eukaryota</taxon>
        <taxon>Fungi</taxon>
        <taxon>Dikarya</taxon>
        <taxon>Basidiomycota</taxon>
        <taxon>Agaricomycotina</taxon>
        <taxon>Agaricomycetes</taxon>
        <taxon>Agaricomycetidae</taxon>
        <taxon>Agaricales</taxon>
        <taxon>Agaricineae</taxon>
        <taxon>Strophariaceae</taxon>
        <taxon>Psilocybe</taxon>
    </lineage>
</organism>
<dbReference type="InterPro" id="IPR029071">
    <property type="entry name" value="Ubiquitin-like_domsf"/>
</dbReference>
<dbReference type="Pfam" id="PF10302">
    <property type="entry name" value="Dsc3_N"/>
    <property type="match status" value="1"/>
</dbReference>
<gene>
    <name evidence="4" type="ORF">JR316_002058</name>
</gene>
<dbReference type="InterPro" id="IPR000626">
    <property type="entry name" value="Ubiquitin-like_dom"/>
</dbReference>
<sequence>MLSDRAKGKQRAVDPLPHVTDDAECQDSSNGFPDAESRNLVIRFTEGTPDLTVRIDKLDSVLDVKQRIRQMRPDLQKNRLRLIHSGRLLPDSTFVYAWLASLDERQQRTNKDDQEPIAGGDTDTMRGDASTAWIHCSVGPVIERGVEEDVQTSQIQPVRGFDRLASVGFSAAEIATIREQFHNQSISNYLDTDFATQEEYDEHARILEEQWMENSTPSGPLGLGDFSLLQGVLTGFFFPFLPFFFWGTEKPAAFWEDGTEQEPTSNTIISTQMSMAIVIGFCANILFGIWFYLLES</sequence>
<keyword evidence="2" id="KW-1133">Transmembrane helix</keyword>
<dbReference type="GO" id="GO:0005783">
    <property type="term" value="C:endoplasmic reticulum"/>
    <property type="evidence" value="ECO:0007669"/>
    <property type="project" value="TreeGrafter"/>
</dbReference>
<protein>
    <recommendedName>
        <fullName evidence="3">Ubiquitin-like domain-containing protein</fullName>
    </recommendedName>
</protein>
<dbReference type="Pfam" id="PF13373">
    <property type="entry name" value="Dsc3_C"/>
    <property type="match status" value="1"/>
</dbReference>
<accession>A0A8H7Y2V7</accession>
<evidence type="ECO:0000313" key="4">
    <source>
        <dbReference type="EMBL" id="KAG5172556.1"/>
    </source>
</evidence>